<dbReference type="GO" id="GO:0006396">
    <property type="term" value="P:RNA processing"/>
    <property type="evidence" value="ECO:0007669"/>
    <property type="project" value="InterPro"/>
</dbReference>
<reference evidence="4 5" key="1">
    <citation type="submission" date="2018-04" db="EMBL/GenBank/DDBJ databases">
        <title>Genomic Encyclopedia of Archaeal and Bacterial Type Strains, Phase II (KMG-II): from individual species to whole genera.</title>
        <authorList>
            <person name="Goeker M."/>
        </authorList>
    </citation>
    <scope>NUCLEOTIDE SEQUENCE [LARGE SCALE GENOMIC DNA]</scope>
    <source>
        <strain evidence="4 5">DSM 25731</strain>
    </source>
</reference>
<dbReference type="SMART" id="SM00967">
    <property type="entry name" value="SpoU_sub_bind"/>
    <property type="match status" value="1"/>
</dbReference>
<name>A0A2T6BY35_9FLAO</name>
<dbReference type="EMBL" id="QBKT01000005">
    <property type="protein sequence ID" value="PTX60958.1"/>
    <property type="molecule type" value="Genomic_DNA"/>
</dbReference>
<protein>
    <submittedName>
        <fullName evidence="4">23S rRNA (Guanosine2251-2'-O)-methyltransferase</fullName>
    </submittedName>
</protein>
<gene>
    <name evidence="4" type="ORF">C8N46_105114</name>
</gene>
<dbReference type="Gene3D" id="3.40.1280.10">
    <property type="match status" value="1"/>
</dbReference>
<keyword evidence="1 4" id="KW-0489">Methyltransferase</keyword>
<dbReference type="Proteomes" id="UP000244090">
    <property type="component" value="Unassembled WGS sequence"/>
</dbReference>
<feature type="domain" description="RNA 2-O ribose methyltransferase substrate binding" evidence="3">
    <location>
        <begin position="17"/>
        <end position="91"/>
    </location>
</feature>
<dbReference type="Pfam" id="PF08032">
    <property type="entry name" value="SpoU_sub_bind"/>
    <property type="match status" value="1"/>
</dbReference>
<dbReference type="PANTHER" id="PTHR46429">
    <property type="entry name" value="23S RRNA (GUANOSINE-2'-O-)-METHYLTRANSFERASE RLMB"/>
    <property type="match status" value="1"/>
</dbReference>
<dbReference type="Pfam" id="PF00588">
    <property type="entry name" value="SpoU_methylase"/>
    <property type="match status" value="1"/>
</dbReference>
<dbReference type="CDD" id="cd18103">
    <property type="entry name" value="SpoU-like_RlmB"/>
    <property type="match status" value="1"/>
</dbReference>
<evidence type="ECO:0000259" key="3">
    <source>
        <dbReference type="SMART" id="SM00967"/>
    </source>
</evidence>
<evidence type="ECO:0000313" key="5">
    <source>
        <dbReference type="Proteomes" id="UP000244090"/>
    </source>
</evidence>
<dbReference type="Gene3D" id="3.30.1330.30">
    <property type="match status" value="1"/>
</dbReference>
<keyword evidence="5" id="KW-1185">Reference proteome</keyword>
<dbReference type="InterPro" id="IPR029028">
    <property type="entry name" value="Alpha/beta_knot_MTases"/>
</dbReference>
<dbReference type="GO" id="GO:0005829">
    <property type="term" value="C:cytosol"/>
    <property type="evidence" value="ECO:0007669"/>
    <property type="project" value="TreeGrafter"/>
</dbReference>
<keyword evidence="2 4" id="KW-0808">Transferase</keyword>
<evidence type="ECO:0000256" key="1">
    <source>
        <dbReference type="ARBA" id="ARBA00022603"/>
    </source>
</evidence>
<dbReference type="AlphaFoldDB" id="A0A2T6BY35"/>
<accession>A0A2T6BY35</accession>
<comment type="caution">
    <text evidence="4">The sequence shown here is derived from an EMBL/GenBank/DDBJ whole genome shotgun (WGS) entry which is preliminary data.</text>
</comment>
<dbReference type="PANTHER" id="PTHR46429:SF1">
    <property type="entry name" value="23S RRNA (GUANOSINE-2'-O-)-METHYLTRANSFERASE RLMB"/>
    <property type="match status" value="1"/>
</dbReference>
<evidence type="ECO:0000256" key="2">
    <source>
        <dbReference type="ARBA" id="ARBA00022679"/>
    </source>
</evidence>
<dbReference type="SUPFAM" id="SSF55315">
    <property type="entry name" value="L30e-like"/>
    <property type="match status" value="1"/>
</dbReference>
<dbReference type="InterPro" id="IPR029026">
    <property type="entry name" value="tRNA_m1G_MTases_N"/>
</dbReference>
<dbReference type="GO" id="GO:0008173">
    <property type="term" value="F:RNA methyltransferase activity"/>
    <property type="evidence" value="ECO:0007669"/>
    <property type="project" value="InterPro"/>
</dbReference>
<dbReference type="InterPro" id="IPR013123">
    <property type="entry name" value="SpoU_subst-bd"/>
</dbReference>
<evidence type="ECO:0000313" key="4">
    <source>
        <dbReference type="EMBL" id="PTX60958.1"/>
    </source>
</evidence>
<dbReference type="GO" id="GO:0032259">
    <property type="term" value="P:methylation"/>
    <property type="evidence" value="ECO:0007669"/>
    <property type="project" value="UniProtKB-KW"/>
</dbReference>
<proteinExistence type="predicted"/>
<dbReference type="SUPFAM" id="SSF75217">
    <property type="entry name" value="alpha/beta knot"/>
    <property type="match status" value="1"/>
</dbReference>
<sequence length="256" mass="27615">MGGFLFYICAMHENTTQIFGIRAIIEAINSGSTIDKVFIQKGLRGDLFNELDQLLRANAISTSFVPPEKLNRLTKKNHQGVIALISPIAFHNLDTLVLNVIESGKVPTFLILDQLSDVRNFGAIIRTAECTGVDGIIIQKKGGAPVNADAVKTSAGAIFKIPICKVDHIKDAIYHLQSSGIQVVAATEKTTHNVYDIDFTVPVAIVMGSEGKGVSPSILKIVDSKAKLPMLGEIASLNVSVACGAFLYEIVRQRLN</sequence>
<organism evidence="4 5">
    <name type="scientific">Kordia periserrulae</name>
    <dbReference type="NCBI Taxonomy" id="701523"/>
    <lineage>
        <taxon>Bacteria</taxon>
        <taxon>Pseudomonadati</taxon>
        <taxon>Bacteroidota</taxon>
        <taxon>Flavobacteriia</taxon>
        <taxon>Flavobacteriales</taxon>
        <taxon>Flavobacteriaceae</taxon>
        <taxon>Kordia</taxon>
    </lineage>
</organism>
<dbReference type="NCBIfam" id="TIGR00186">
    <property type="entry name" value="rRNA_methyl_3"/>
    <property type="match status" value="1"/>
</dbReference>
<dbReference type="InterPro" id="IPR004441">
    <property type="entry name" value="rRNA_MeTrfase_TrmH"/>
</dbReference>
<dbReference type="GO" id="GO:0003723">
    <property type="term" value="F:RNA binding"/>
    <property type="evidence" value="ECO:0007669"/>
    <property type="project" value="InterPro"/>
</dbReference>
<dbReference type="InterPro" id="IPR001537">
    <property type="entry name" value="SpoU_MeTrfase"/>
</dbReference>
<dbReference type="InterPro" id="IPR029064">
    <property type="entry name" value="Ribosomal_eL30-like_sf"/>
</dbReference>